<evidence type="ECO:0000256" key="6">
    <source>
        <dbReference type="SAM" id="MobiDB-lite"/>
    </source>
</evidence>
<dbReference type="InterPro" id="IPR017441">
    <property type="entry name" value="Protein_kinase_ATP_BS"/>
</dbReference>
<proteinExistence type="predicted"/>
<keyword evidence="9" id="KW-1185">Reference proteome</keyword>
<evidence type="ECO:0000259" key="7">
    <source>
        <dbReference type="PROSITE" id="PS50011"/>
    </source>
</evidence>
<organism evidence="8 9">
    <name type="scientific">Lysobacter hankyongensis</name>
    <dbReference type="NCBI Taxonomy" id="1176535"/>
    <lineage>
        <taxon>Bacteria</taxon>
        <taxon>Pseudomonadati</taxon>
        <taxon>Pseudomonadota</taxon>
        <taxon>Gammaproteobacteria</taxon>
        <taxon>Lysobacterales</taxon>
        <taxon>Lysobacteraceae</taxon>
        <taxon>Lysobacter</taxon>
    </lineage>
</organism>
<dbReference type="SMART" id="SM00220">
    <property type="entry name" value="S_TKc"/>
    <property type="match status" value="1"/>
</dbReference>
<dbReference type="RefSeq" id="WP_345302299.1">
    <property type="nucleotide sequence ID" value="NZ_BAABJE010000002.1"/>
</dbReference>
<feature type="binding site" evidence="5">
    <location>
        <position position="125"/>
    </location>
    <ligand>
        <name>ATP</name>
        <dbReference type="ChEBI" id="CHEBI:30616"/>
    </ligand>
</feature>
<dbReference type="Proteomes" id="UP001499959">
    <property type="component" value="Unassembled WGS sequence"/>
</dbReference>
<evidence type="ECO:0000313" key="9">
    <source>
        <dbReference type="Proteomes" id="UP001499959"/>
    </source>
</evidence>
<reference evidence="9" key="1">
    <citation type="journal article" date="2019" name="Int. J. Syst. Evol. Microbiol.">
        <title>The Global Catalogue of Microorganisms (GCM) 10K type strain sequencing project: providing services to taxonomists for standard genome sequencing and annotation.</title>
        <authorList>
            <consortium name="The Broad Institute Genomics Platform"/>
            <consortium name="The Broad Institute Genome Sequencing Center for Infectious Disease"/>
            <person name="Wu L."/>
            <person name="Ma J."/>
        </authorList>
    </citation>
    <scope>NUCLEOTIDE SEQUENCE [LARGE SCALE GENOMIC DNA]</scope>
    <source>
        <strain evidence="9">JCM 18204</strain>
    </source>
</reference>
<dbReference type="PANTHER" id="PTHR43289">
    <property type="entry name" value="MITOGEN-ACTIVATED PROTEIN KINASE KINASE KINASE 20-RELATED"/>
    <property type="match status" value="1"/>
</dbReference>
<gene>
    <name evidence="8" type="ORF">GCM10023307_11000</name>
</gene>
<dbReference type="PROSITE" id="PS00108">
    <property type="entry name" value="PROTEIN_KINASE_ST"/>
    <property type="match status" value="1"/>
</dbReference>
<keyword evidence="3" id="KW-0418">Kinase</keyword>
<dbReference type="InterPro" id="IPR011990">
    <property type="entry name" value="TPR-like_helical_dom_sf"/>
</dbReference>
<dbReference type="PANTHER" id="PTHR43289:SF34">
    <property type="entry name" value="SERINE_THREONINE-PROTEIN KINASE YBDM-RELATED"/>
    <property type="match status" value="1"/>
</dbReference>
<dbReference type="CDD" id="cd14014">
    <property type="entry name" value="STKc_PknB_like"/>
    <property type="match status" value="1"/>
</dbReference>
<keyword evidence="1" id="KW-0808">Transferase</keyword>
<keyword evidence="4 5" id="KW-0067">ATP-binding</keyword>
<dbReference type="Gene3D" id="3.30.200.20">
    <property type="entry name" value="Phosphorylase Kinase, domain 1"/>
    <property type="match status" value="1"/>
</dbReference>
<name>A0ABP9B029_9GAMM</name>
<evidence type="ECO:0000256" key="3">
    <source>
        <dbReference type="ARBA" id="ARBA00022777"/>
    </source>
</evidence>
<dbReference type="EMBL" id="BAABJE010000002">
    <property type="protein sequence ID" value="GAA4787704.1"/>
    <property type="molecule type" value="Genomic_DNA"/>
</dbReference>
<feature type="region of interest" description="Disordered" evidence="6">
    <location>
        <begin position="952"/>
        <end position="981"/>
    </location>
</feature>
<dbReference type="InterPro" id="IPR000719">
    <property type="entry name" value="Prot_kinase_dom"/>
</dbReference>
<comment type="caution">
    <text evidence="8">The sequence shown here is derived from an EMBL/GenBank/DDBJ whole genome shotgun (WGS) entry which is preliminary data.</text>
</comment>
<dbReference type="PROSITE" id="PS50011">
    <property type="entry name" value="PROTEIN_KINASE_DOM"/>
    <property type="match status" value="1"/>
</dbReference>
<dbReference type="InterPro" id="IPR011009">
    <property type="entry name" value="Kinase-like_dom_sf"/>
</dbReference>
<dbReference type="Gene3D" id="1.10.510.10">
    <property type="entry name" value="Transferase(Phosphotransferase) domain 1"/>
    <property type="match status" value="1"/>
</dbReference>
<feature type="domain" description="Protein kinase" evidence="7">
    <location>
        <begin position="94"/>
        <end position="374"/>
    </location>
</feature>
<dbReference type="Gene3D" id="1.25.40.10">
    <property type="entry name" value="Tetratricopeptide repeat domain"/>
    <property type="match status" value="1"/>
</dbReference>
<keyword evidence="2 5" id="KW-0547">Nucleotide-binding</keyword>
<feature type="compositionally biased region" description="Basic and acidic residues" evidence="6">
    <location>
        <begin position="957"/>
        <end position="975"/>
    </location>
</feature>
<evidence type="ECO:0000256" key="1">
    <source>
        <dbReference type="ARBA" id="ARBA00022679"/>
    </source>
</evidence>
<evidence type="ECO:0000256" key="2">
    <source>
        <dbReference type="ARBA" id="ARBA00022741"/>
    </source>
</evidence>
<evidence type="ECO:0000313" key="8">
    <source>
        <dbReference type="EMBL" id="GAA4787704.1"/>
    </source>
</evidence>
<sequence length="981" mass="107016">MTDESMARIDPNARALALFDEYAEMPHATLSKALASLQSEDAAVCAALMRMLAADEQTHVFFSPLRWFARQDSSGADGVSTDRIWPDGTRLGPWCIDGIIGLGGMGIVYAAHRADGLYERDVALKTIRTDVMSPALQQAFGKERTHLAKLEHPSIVTLHDAGVSDSGQPWLAMQRVHGEAIDRWCDLQRADLRTRVRLLVDVCDAIGYAHAHGVLHQDIKPSNLLVTDAGRVKLLDFGLSAMLTPYGDGGFTRIGVSSAFAAREVFDGAPPSVAIDVHALGVVLYRLLCDRWPRPRRSLLPLSVSCGDVEQAPSALALETTDDVAQARNRRNATALSRALRGDLDAIARRCVQDDPVARYPSVVDLRADLLAWLQRRPVAASDGGWLYRGSRFVRRNAMAVGAAAVLVVATTAGGVSAWRQQERTRLEEENTEMLSRLFAESLGAATLNSLGSGPAESAGLLEDAERRLRSMAGDARPRLLARGLVALAHGYTVRADFVAAERLLLESRRIGENDPMQTATCNAALANLLNKGARLAEAERLASEGLDVLPERDGIDDDLLKIELQFQLARARWLREDAAGALPILDRAIVSARRIGPLAKVKLASLLRQRATIRNFMGHGRDAEQDLREALSYLDDGSPTVLNQVRQTLALLSIAGGDASGGHRLAALALQSSLRVFGPMHAETGRAWLTIAKSWRSGRRDPRRADIALRQAETIFVRRFGADHPMLDEVISLRASLAMENGADEAGVALMRRAVAISTRGYGCCVEGTLRRRHALAQALIASARSRRGPARDAAYSDAADVLAKVLQDGERHGVRVGFAHAARVAPLLFDGDVAEAERQAWMALQAASGAEDEDAGTARADMDEAIEAMLRVRLAQKRHEDAVALLESLRERLPPQRRDPDRHFRWQVLRLEIDMSRGDPVAVRAQRQRLRNIAERYGFESRLQGRIDLVGGRTAHGDGTARDGTGDSVDRSRSITRVP</sequence>
<evidence type="ECO:0000256" key="5">
    <source>
        <dbReference type="PROSITE-ProRule" id="PRU10141"/>
    </source>
</evidence>
<evidence type="ECO:0000256" key="4">
    <source>
        <dbReference type="ARBA" id="ARBA00022840"/>
    </source>
</evidence>
<dbReference type="SUPFAM" id="SSF56112">
    <property type="entry name" value="Protein kinase-like (PK-like)"/>
    <property type="match status" value="1"/>
</dbReference>
<protein>
    <recommendedName>
        <fullName evidence="7">Protein kinase domain-containing protein</fullName>
    </recommendedName>
</protein>
<dbReference type="Pfam" id="PF00069">
    <property type="entry name" value="Pkinase"/>
    <property type="match status" value="1"/>
</dbReference>
<accession>A0ABP9B029</accession>
<dbReference type="PROSITE" id="PS00107">
    <property type="entry name" value="PROTEIN_KINASE_ATP"/>
    <property type="match status" value="1"/>
</dbReference>
<dbReference type="InterPro" id="IPR008271">
    <property type="entry name" value="Ser/Thr_kinase_AS"/>
</dbReference>